<name>A0A9P5TKA3_GYMJU</name>
<dbReference type="AlphaFoldDB" id="A0A9P5TKA3"/>
<sequence length="219" mass="24042">MGGLVNGPHSFVFSTQDENQEELGSWSICAYGEGEGEGQCRYNYQSQNDYQSDPDHFQLPTPGSHQPKKEEVLPASVGFFLLILPTSSASTSTATLAGPLTIPPVPPFFHFVLLRFFIGHPLRPLRPPPPPPPLSQTPSTITVTAIMIEVAVQGEQKMQQRKLNSHVYCSSCFIALTELFNHAIDIKISSTLYPLWSSFLTLGSSQCPSYLEFAVVVDA</sequence>
<gene>
    <name evidence="2" type="ORF">CPB84DRAFT_1848883</name>
</gene>
<protein>
    <submittedName>
        <fullName evidence="2">Uncharacterized protein</fullName>
    </submittedName>
</protein>
<feature type="region of interest" description="Disordered" evidence="1">
    <location>
        <begin position="45"/>
        <end position="67"/>
    </location>
</feature>
<keyword evidence="3" id="KW-1185">Reference proteome</keyword>
<evidence type="ECO:0000313" key="2">
    <source>
        <dbReference type="EMBL" id="KAF8891590.1"/>
    </source>
</evidence>
<comment type="caution">
    <text evidence="2">The sequence shown here is derived from an EMBL/GenBank/DDBJ whole genome shotgun (WGS) entry which is preliminary data.</text>
</comment>
<proteinExistence type="predicted"/>
<organism evidence="2 3">
    <name type="scientific">Gymnopilus junonius</name>
    <name type="common">Spectacular rustgill mushroom</name>
    <name type="synonym">Gymnopilus spectabilis subsp. junonius</name>
    <dbReference type="NCBI Taxonomy" id="109634"/>
    <lineage>
        <taxon>Eukaryota</taxon>
        <taxon>Fungi</taxon>
        <taxon>Dikarya</taxon>
        <taxon>Basidiomycota</taxon>
        <taxon>Agaricomycotina</taxon>
        <taxon>Agaricomycetes</taxon>
        <taxon>Agaricomycetidae</taxon>
        <taxon>Agaricales</taxon>
        <taxon>Agaricineae</taxon>
        <taxon>Hymenogastraceae</taxon>
        <taxon>Gymnopilus</taxon>
    </lineage>
</organism>
<dbReference type="Proteomes" id="UP000724874">
    <property type="component" value="Unassembled WGS sequence"/>
</dbReference>
<evidence type="ECO:0000256" key="1">
    <source>
        <dbReference type="SAM" id="MobiDB-lite"/>
    </source>
</evidence>
<dbReference type="EMBL" id="JADNYJ010000071">
    <property type="protein sequence ID" value="KAF8891590.1"/>
    <property type="molecule type" value="Genomic_DNA"/>
</dbReference>
<reference evidence="2" key="1">
    <citation type="submission" date="2020-11" db="EMBL/GenBank/DDBJ databases">
        <authorList>
            <consortium name="DOE Joint Genome Institute"/>
            <person name="Ahrendt S."/>
            <person name="Riley R."/>
            <person name="Andreopoulos W."/>
            <person name="LaButti K."/>
            <person name="Pangilinan J."/>
            <person name="Ruiz-duenas F.J."/>
            <person name="Barrasa J.M."/>
            <person name="Sanchez-Garcia M."/>
            <person name="Camarero S."/>
            <person name="Miyauchi S."/>
            <person name="Serrano A."/>
            <person name="Linde D."/>
            <person name="Babiker R."/>
            <person name="Drula E."/>
            <person name="Ayuso-Fernandez I."/>
            <person name="Pacheco R."/>
            <person name="Padilla G."/>
            <person name="Ferreira P."/>
            <person name="Barriuso J."/>
            <person name="Kellner H."/>
            <person name="Castanera R."/>
            <person name="Alfaro M."/>
            <person name="Ramirez L."/>
            <person name="Pisabarro A.G."/>
            <person name="Kuo A."/>
            <person name="Tritt A."/>
            <person name="Lipzen A."/>
            <person name="He G."/>
            <person name="Yan M."/>
            <person name="Ng V."/>
            <person name="Cullen D."/>
            <person name="Martin F."/>
            <person name="Rosso M.-N."/>
            <person name="Henrissat B."/>
            <person name="Hibbett D."/>
            <person name="Martinez A.T."/>
            <person name="Grigoriev I.V."/>
        </authorList>
    </citation>
    <scope>NUCLEOTIDE SEQUENCE</scope>
    <source>
        <strain evidence="2">AH 44721</strain>
    </source>
</reference>
<evidence type="ECO:0000313" key="3">
    <source>
        <dbReference type="Proteomes" id="UP000724874"/>
    </source>
</evidence>
<accession>A0A9P5TKA3</accession>